<evidence type="ECO:0000313" key="13">
    <source>
        <dbReference type="EMBL" id="KAA9382066.1"/>
    </source>
</evidence>
<evidence type="ECO:0000313" key="14">
    <source>
        <dbReference type="Proteomes" id="UP000327011"/>
    </source>
</evidence>
<keyword evidence="7 13" id="KW-0808">Transferase</keyword>
<dbReference type="GO" id="GO:0005737">
    <property type="term" value="C:cytoplasm"/>
    <property type="evidence" value="ECO:0007669"/>
    <property type="project" value="UniProtKB-SubCell"/>
</dbReference>
<dbReference type="AlphaFoldDB" id="A0A5J5KB77"/>
<dbReference type="EC" id="2.1.1.77" evidence="3"/>
<comment type="caution">
    <text evidence="13">The sequence shown here is derived from an EMBL/GenBank/DDBJ whole genome shotgun (WGS) entry which is preliminary data.</text>
</comment>
<accession>A0A5J5KB77</accession>
<sequence>MVDKLRDWGNVRTGPVEAATRAVPRHVFVPSVTLEQAYGLDSVVTHRDENGRAISSASDPGVVGAMLEQLDARPGHRILEIGAGTGYNAALLAELAGPTGQVTTVDIGAGIAAGARRGLGAAGYDRVRVVHGDGEAGHPEHAPYDRIIVTAGAWDVPPAWREQLAPNGRLVVPLRIQGVTRSVALELDGVRPPAEFGRGGSPGAAMSWRACGSKSIRRKAPATPPP</sequence>
<reference evidence="13 14" key="1">
    <citation type="submission" date="2019-09" db="EMBL/GenBank/DDBJ databases">
        <title>Screening of Novel Bioactive Compounds from Soil-Associated.</title>
        <authorList>
            <person name="Gong X."/>
        </authorList>
    </citation>
    <scope>NUCLEOTIDE SEQUENCE [LARGE SCALE GENOMIC DNA]</scope>
    <source>
        <strain evidence="13 14">Gxj-6</strain>
    </source>
</reference>
<proteinExistence type="inferred from homology"/>
<evidence type="ECO:0000256" key="11">
    <source>
        <dbReference type="ARBA" id="ARBA00031350"/>
    </source>
</evidence>
<evidence type="ECO:0000256" key="10">
    <source>
        <dbReference type="ARBA" id="ARBA00031323"/>
    </source>
</evidence>
<keyword evidence="14" id="KW-1185">Reference proteome</keyword>
<gene>
    <name evidence="13" type="ORF">F5972_02695</name>
</gene>
<keyword evidence="5" id="KW-0963">Cytoplasm</keyword>
<dbReference type="PANTHER" id="PTHR11579">
    <property type="entry name" value="PROTEIN-L-ISOASPARTATE O-METHYLTRANSFERASE"/>
    <property type="match status" value="1"/>
</dbReference>
<evidence type="ECO:0000256" key="4">
    <source>
        <dbReference type="ARBA" id="ARBA00013346"/>
    </source>
</evidence>
<dbReference type="Proteomes" id="UP000327011">
    <property type="component" value="Unassembled WGS sequence"/>
</dbReference>
<keyword evidence="8" id="KW-0949">S-adenosyl-L-methionine</keyword>
<evidence type="ECO:0000256" key="8">
    <source>
        <dbReference type="ARBA" id="ARBA00022691"/>
    </source>
</evidence>
<comment type="subcellular location">
    <subcellularLocation>
        <location evidence="1">Cytoplasm</location>
    </subcellularLocation>
</comment>
<dbReference type="InterPro" id="IPR029063">
    <property type="entry name" value="SAM-dependent_MTases_sf"/>
</dbReference>
<evidence type="ECO:0000256" key="6">
    <source>
        <dbReference type="ARBA" id="ARBA00022603"/>
    </source>
</evidence>
<feature type="region of interest" description="Disordered" evidence="12">
    <location>
        <begin position="194"/>
        <end position="226"/>
    </location>
</feature>
<protein>
    <recommendedName>
        <fullName evidence="4">Protein-L-isoaspartate O-methyltransferase</fullName>
        <ecNumber evidence="3">2.1.1.77</ecNumber>
    </recommendedName>
    <alternativeName>
        <fullName evidence="11">L-isoaspartyl protein carboxyl methyltransferase</fullName>
    </alternativeName>
    <alternativeName>
        <fullName evidence="9">Protein L-isoaspartyl methyltransferase</fullName>
    </alternativeName>
    <alternativeName>
        <fullName evidence="10">Protein-beta-aspartate methyltransferase</fullName>
    </alternativeName>
</protein>
<dbReference type="SUPFAM" id="SSF53335">
    <property type="entry name" value="S-adenosyl-L-methionine-dependent methyltransferases"/>
    <property type="match status" value="1"/>
</dbReference>
<dbReference type="Pfam" id="PF01135">
    <property type="entry name" value="PCMT"/>
    <property type="match status" value="1"/>
</dbReference>
<evidence type="ECO:0000256" key="3">
    <source>
        <dbReference type="ARBA" id="ARBA00011890"/>
    </source>
</evidence>
<evidence type="ECO:0000256" key="1">
    <source>
        <dbReference type="ARBA" id="ARBA00004496"/>
    </source>
</evidence>
<dbReference type="Gene3D" id="3.40.50.150">
    <property type="entry name" value="Vaccinia Virus protein VP39"/>
    <property type="match status" value="1"/>
</dbReference>
<dbReference type="GO" id="GO:0032259">
    <property type="term" value="P:methylation"/>
    <property type="evidence" value="ECO:0007669"/>
    <property type="project" value="UniProtKB-KW"/>
</dbReference>
<evidence type="ECO:0000256" key="5">
    <source>
        <dbReference type="ARBA" id="ARBA00022490"/>
    </source>
</evidence>
<dbReference type="InterPro" id="IPR000682">
    <property type="entry name" value="PCMT"/>
</dbReference>
<evidence type="ECO:0000256" key="7">
    <source>
        <dbReference type="ARBA" id="ARBA00022679"/>
    </source>
</evidence>
<organism evidence="13 14">
    <name type="scientific">Microbispora cellulosiformans</name>
    <dbReference type="NCBI Taxonomy" id="2614688"/>
    <lineage>
        <taxon>Bacteria</taxon>
        <taxon>Bacillati</taxon>
        <taxon>Actinomycetota</taxon>
        <taxon>Actinomycetes</taxon>
        <taxon>Streptosporangiales</taxon>
        <taxon>Streptosporangiaceae</taxon>
        <taxon>Microbispora</taxon>
    </lineage>
</organism>
<keyword evidence="6 13" id="KW-0489">Methyltransferase</keyword>
<evidence type="ECO:0000256" key="12">
    <source>
        <dbReference type="SAM" id="MobiDB-lite"/>
    </source>
</evidence>
<name>A0A5J5KB77_9ACTN</name>
<dbReference type="GO" id="GO:0004719">
    <property type="term" value="F:protein-L-isoaspartate (D-aspartate) O-methyltransferase activity"/>
    <property type="evidence" value="ECO:0007669"/>
    <property type="project" value="UniProtKB-EC"/>
</dbReference>
<evidence type="ECO:0000256" key="2">
    <source>
        <dbReference type="ARBA" id="ARBA00005369"/>
    </source>
</evidence>
<dbReference type="CDD" id="cd02440">
    <property type="entry name" value="AdoMet_MTases"/>
    <property type="match status" value="1"/>
</dbReference>
<dbReference type="EMBL" id="VYTZ01000001">
    <property type="protein sequence ID" value="KAA9382066.1"/>
    <property type="molecule type" value="Genomic_DNA"/>
</dbReference>
<evidence type="ECO:0000256" key="9">
    <source>
        <dbReference type="ARBA" id="ARBA00030757"/>
    </source>
</evidence>
<comment type="similarity">
    <text evidence="2">Belongs to the methyltransferase superfamily. L-isoaspartyl/D-aspartyl protein methyltransferase family.</text>
</comment>
<dbReference type="PANTHER" id="PTHR11579:SF0">
    <property type="entry name" value="PROTEIN-L-ISOASPARTATE(D-ASPARTATE) O-METHYLTRANSFERASE"/>
    <property type="match status" value="1"/>
</dbReference>